<dbReference type="RefSeq" id="WP_265383365.1">
    <property type="nucleotide sequence ID" value="NZ_CP110615.1"/>
</dbReference>
<keyword evidence="1" id="KW-0812">Transmembrane</keyword>
<protein>
    <submittedName>
        <fullName evidence="2">DUF4229 domain-containing protein</fullName>
    </submittedName>
</protein>
<organism evidence="2 3">
    <name type="scientific">Rhodococcus antarcticus</name>
    <dbReference type="NCBI Taxonomy" id="2987751"/>
    <lineage>
        <taxon>Bacteria</taxon>
        <taxon>Bacillati</taxon>
        <taxon>Actinomycetota</taxon>
        <taxon>Actinomycetes</taxon>
        <taxon>Mycobacteriales</taxon>
        <taxon>Nocardiaceae</taxon>
        <taxon>Rhodococcus</taxon>
    </lineage>
</organism>
<evidence type="ECO:0000313" key="3">
    <source>
        <dbReference type="Proteomes" id="UP001164965"/>
    </source>
</evidence>
<reference evidence="2" key="1">
    <citation type="submission" date="2022-10" db="EMBL/GenBank/DDBJ databases">
        <title>Rhodococcus sp.75.</title>
        <authorList>
            <person name="Sun M."/>
        </authorList>
    </citation>
    <scope>NUCLEOTIDE SEQUENCE</scope>
    <source>
        <strain evidence="2">75</strain>
    </source>
</reference>
<feature type="transmembrane region" description="Helical" evidence="1">
    <location>
        <begin position="26"/>
        <end position="51"/>
    </location>
</feature>
<sequence length="115" mass="12120">MTTPADAVEPTPAELSAAKKRLARDVAMFSGARLLLVVVIAGVVLGVSSLLGAPVPLIVALLVALVAQLPLSLVLFNGLRKRVNAGIVVVDARRRAEKDRLHARLSGEPDTDQPR</sequence>
<accession>A0ABY6P0S7</accession>
<dbReference type="InterPro" id="IPR025323">
    <property type="entry name" value="DUF4229"/>
</dbReference>
<gene>
    <name evidence="2" type="ORF">RHODO2019_01815</name>
</gene>
<keyword evidence="3" id="KW-1185">Reference proteome</keyword>
<dbReference type="Proteomes" id="UP001164965">
    <property type="component" value="Chromosome"/>
</dbReference>
<evidence type="ECO:0000313" key="2">
    <source>
        <dbReference type="EMBL" id="UZJ25259.1"/>
    </source>
</evidence>
<keyword evidence="1" id="KW-0472">Membrane</keyword>
<keyword evidence="1" id="KW-1133">Transmembrane helix</keyword>
<name>A0ABY6P0S7_9NOCA</name>
<evidence type="ECO:0000256" key="1">
    <source>
        <dbReference type="SAM" id="Phobius"/>
    </source>
</evidence>
<dbReference type="EMBL" id="CP110615">
    <property type="protein sequence ID" value="UZJ25259.1"/>
    <property type="molecule type" value="Genomic_DNA"/>
</dbReference>
<proteinExistence type="predicted"/>
<dbReference type="Pfam" id="PF14012">
    <property type="entry name" value="DUF4229"/>
    <property type="match status" value="1"/>
</dbReference>
<feature type="transmembrane region" description="Helical" evidence="1">
    <location>
        <begin position="57"/>
        <end position="76"/>
    </location>
</feature>